<organism evidence="2 3">
    <name type="scientific">Digitaria exilis</name>
    <dbReference type="NCBI Taxonomy" id="1010633"/>
    <lineage>
        <taxon>Eukaryota</taxon>
        <taxon>Viridiplantae</taxon>
        <taxon>Streptophyta</taxon>
        <taxon>Embryophyta</taxon>
        <taxon>Tracheophyta</taxon>
        <taxon>Spermatophyta</taxon>
        <taxon>Magnoliopsida</taxon>
        <taxon>Liliopsida</taxon>
        <taxon>Poales</taxon>
        <taxon>Poaceae</taxon>
        <taxon>PACMAD clade</taxon>
        <taxon>Panicoideae</taxon>
        <taxon>Panicodae</taxon>
        <taxon>Paniceae</taxon>
        <taxon>Anthephorinae</taxon>
        <taxon>Digitaria</taxon>
    </lineage>
</organism>
<dbReference type="PANTHER" id="PTHR33528">
    <property type="entry name" value="OS07G0239500 PROTEIN"/>
    <property type="match status" value="1"/>
</dbReference>
<gene>
    <name evidence="2" type="ORF">HU200_028720</name>
</gene>
<comment type="caution">
    <text evidence="2">The sequence shown here is derived from an EMBL/GenBank/DDBJ whole genome shotgun (WGS) entry which is preliminary data.</text>
</comment>
<dbReference type="InterPro" id="IPR027854">
    <property type="entry name" value="STMP1"/>
</dbReference>
<dbReference type="AlphaFoldDB" id="A0A835C613"/>
<sequence length="95" mass="10410">MPGRRLFPFLVGTAVGAYVAQNYRVPNLRCLAQRGVEDARRYEEAYRNETSADDNYGDAAAGSKTTTGGSSYCRKKKMNRAVPQPQVGAMDGDDE</sequence>
<dbReference type="Pfam" id="PF15054">
    <property type="entry name" value="DUF4535"/>
    <property type="match status" value="1"/>
</dbReference>
<accession>A0A835C613</accession>
<dbReference type="Proteomes" id="UP000636709">
    <property type="component" value="Unassembled WGS sequence"/>
</dbReference>
<evidence type="ECO:0000256" key="1">
    <source>
        <dbReference type="SAM" id="MobiDB-lite"/>
    </source>
</evidence>
<evidence type="ECO:0000313" key="2">
    <source>
        <dbReference type="EMBL" id="KAF8712937.1"/>
    </source>
</evidence>
<dbReference type="OrthoDB" id="2012160at2759"/>
<dbReference type="PANTHER" id="PTHR33528:SF20">
    <property type="match status" value="1"/>
</dbReference>
<proteinExistence type="predicted"/>
<feature type="region of interest" description="Disordered" evidence="1">
    <location>
        <begin position="47"/>
        <end position="95"/>
    </location>
</feature>
<dbReference type="EMBL" id="JACEFO010001742">
    <property type="protein sequence ID" value="KAF8712937.1"/>
    <property type="molecule type" value="Genomic_DNA"/>
</dbReference>
<evidence type="ECO:0000313" key="3">
    <source>
        <dbReference type="Proteomes" id="UP000636709"/>
    </source>
</evidence>
<reference evidence="2" key="1">
    <citation type="submission" date="2020-07" db="EMBL/GenBank/DDBJ databases">
        <title>Genome sequence and genetic diversity analysis of an under-domesticated orphan crop, white fonio (Digitaria exilis).</title>
        <authorList>
            <person name="Bennetzen J.L."/>
            <person name="Chen S."/>
            <person name="Ma X."/>
            <person name="Wang X."/>
            <person name="Yssel A.E.J."/>
            <person name="Chaluvadi S.R."/>
            <person name="Johnson M."/>
            <person name="Gangashetty P."/>
            <person name="Hamidou F."/>
            <person name="Sanogo M.D."/>
            <person name="Zwaenepoel A."/>
            <person name="Wallace J."/>
            <person name="Van De Peer Y."/>
            <person name="Van Deynze A."/>
        </authorList>
    </citation>
    <scope>NUCLEOTIDE SEQUENCE</scope>
    <source>
        <tissue evidence="2">Leaves</tissue>
    </source>
</reference>
<name>A0A835C613_9POAL</name>
<keyword evidence="3" id="KW-1185">Reference proteome</keyword>
<protein>
    <submittedName>
        <fullName evidence="2">Uncharacterized protein</fullName>
    </submittedName>
</protein>